<dbReference type="RefSeq" id="WP_015340534.1">
    <property type="nucleotide sequence ID" value="NZ_JAADZA010000002.1"/>
</dbReference>
<dbReference type="AlphaFoldDB" id="A0A6P1BYQ5"/>
<dbReference type="EMBL" id="JACHBF010000014">
    <property type="protein sequence ID" value="MBB6494074.1"/>
    <property type="molecule type" value="Genomic_DNA"/>
</dbReference>
<evidence type="ECO:0000313" key="2">
    <source>
        <dbReference type="EMBL" id="NEV09770.1"/>
    </source>
</evidence>
<reference evidence="2 3" key="1">
    <citation type="submission" date="2020-02" db="EMBL/GenBank/DDBJ databases">
        <title>Draft genome sequence of Rhizobium tropici.</title>
        <authorList>
            <person name="Khayi S."/>
            <person name="Jemo M."/>
        </authorList>
    </citation>
    <scope>NUCLEOTIDE SEQUENCE [LARGE SCALE GENOMIC DNA]</scope>
    <source>
        <strain evidence="2 3">A12</strain>
    </source>
</reference>
<gene>
    <name evidence="1" type="ORF">GGD45_004511</name>
    <name evidence="2" type="ORF">GXW80_02095</name>
</gene>
<dbReference type="EMBL" id="JAADZA010000002">
    <property type="protein sequence ID" value="NEV09770.1"/>
    <property type="molecule type" value="Genomic_DNA"/>
</dbReference>
<organism evidence="2 3">
    <name type="scientific">Rhizobium tropici</name>
    <dbReference type="NCBI Taxonomy" id="398"/>
    <lineage>
        <taxon>Bacteria</taxon>
        <taxon>Pseudomonadati</taxon>
        <taxon>Pseudomonadota</taxon>
        <taxon>Alphaproteobacteria</taxon>
        <taxon>Hyphomicrobiales</taxon>
        <taxon>Rhizobiaceae</taxon>
        <taxon>Rhizobium/Agrobacterium group</taxon>
        <taxon>Rhizobium</taxon>
    </lineage>
</organism>
<reference evidence="1 4" key="2">
    <citation type="submission" date="2020-08" db="EMBL/GenBank/DDBJ databases">
        <title>Genomic Encyclopedia of Type Strains, Phase IV (KMG-V): Genome sequencing to study the core and pangenomes of soil and plant-associated prokaryotes.</title>
        <authorList>
            <person name="Whitman W."/>
        </authorList>
    </citation>
    <scope>NUCLEOTIDE SEQUENCE [LARGE SCALE GENOMIC DNA]</scope>
    <source>
        <strain evidence="1 4">SEMIA 4059</strain>
    </source>
</reference>
<accession>A0A6P1BYQ5</accession>
<name>A0A6P1BYQ5_RHITR</name>
<sequence length="100" mass="11103">MQENWKTRLLRAVDNDGRSDRAISLAAGLGVNFVNELRNTPKDPSIEKVLKLAVELHLSMTYLFLGRDLSKDDEDLLSVLQSLPEDAKAGLLAALRANKQ</sequence>
<dbReference type="Proteomes" id="UP000526625">
    <property type="component" value="Unassembled WGS sequence"/>
</dbReference>
<comment type="caution">
    <text evidence="2">The sequence shown here is derived from an EMBL/GenBank/DDBJ whole genome shotgun (WGS) entry which is preliminary data.</text>
</comment>
<evidence type="ECO:0000313" key="3">
    <source>
        <dbReference type="Proteomes" id="UP000471190"/>
    </source>
</evidence>
<keyword evidence="4" id="KW-1185">Reference proteome</keyword>
<evidence type="ECO:0000313" key="4">
    <source>
        <dbReference type="Proteomes" id="UP000526625"/>
    </source>
</evidence>
<dbReference type="Proteomes" id="UP000471190">
    <property type="component" value="Unassembled WGS sequence"/>
</dbReference>
<evidence type="ECO:0000313" key="1">
    <source>
        <dbReference type="EMBL" id="MBB6494074.1"/>
    </source>
</evidence>
<protein>
    <submittedName>
        <fullName evidence="1">Transcriptional regulator with XRE-family HTH domain</fullName>
    </submittedName>
</protein>
<proteinExistence type="predicted"/>